<evidence type="ECO:0000313" key="7">
    <source>
        <dbReference type="EMBL" id="KAF2877171.1"/>
    </source>
</evidence>
<proteinExistence type="inferred from homology"/>
<feature type="region of interest" description="Disordered" evidence="6">
    <location>
        <begin position="358"/>
        <end position="433"/>
    </location>
</feature>
<dbReference type="AlphaFoldDB" id="A0A7C8IHB4"/>
<comment type="caution">
    <text evidence="7">The sequence shown here is derived from an EMBL/GenBank/DDBJ whole genome shotgun (WGS) entry which is preliminary data.</text>
</comment>
<evidence type="ECO:0000256" key="5">
    <source>
        <dbReference type="ARBA" id="ARBA00039514"/>
    </source>
</evidence>
<feature type="compositionally biased region" description="Acidic residues" evidence="6">
    <location>
        <begin position="387"/>
        <end position="399"/>
    </location>
</feature>
<evidence type="ECO:0000256" key="3">
    <source>
        <dbReference type="ARBA" id="ARBA00022737"/>
    </source>
</evidence>
<dbReference type="PANTHER" id="PTHR44019">
    <property type="entry name" value="WD REPEAT-CONTAINING PROTEIN 55"/>
    <property type="match status" value="1"/>
</dbReference>
<dbReference type="Gene3D" id="2.130.10.10">
    <property type="entry name" value="YVTN repeat-like/Quinoprotein amine dehydrogenase"/>
    <property type="match status" value="1"/>
</dbReference>
<organism evidence="7 8">
    <name type="scientific">Massariosphaeria phaeospora</name>
    <dbReference type="NCBI Taxonomy" id="100035"/>
    <lineage>
        <taxon>Eukaryota</taxon>
        <taxon>Fungi</taxon>
        <taxon>Dikarya</taxon>
        <taxon>Ascomycota</taxon>
        <taxon>Pezizomycotina</taxon>
        <taxon>Dothideomycetes</taxon>
        <taxon>Pleosporomycetidae</taxon>
        <taxon>Pleosporales</taxon>
        <taxon>Pleosporales incertae sedis</taxon>
        <taxon>Massariosphaeria</taxon>
    </lineage>
</organism>
<evidence type="ECO:0000256" key="1">
    <source>
        <dbReference type="ARBA" id="ARBA00007625"/>
    </source>
</evidence>
<keyword evidence="2" id="KW-0853">WD repeat</keyword>
<feature type="compositionally biased region" description="Basic residues" evidence="6">
    <location>
        <begin position="405"/>
        <end position="416"/>
    </location>
</feature>
<keyword evidence="8" id="KW-1185">Reference proteome</keyword>
<dbReference type="PANTHER" id="PTHR44019:SF20">
    <property type="entry name" value="WD REPEAT-CONTAINING PROTEIN 55"/>
    <property type="match status" value="1"/>
</dbReference>
<evidence type="ECO:0000256" key="4">
    <source>
        <dbReference type="ARBA" id="ARBA00039238"/>
    </source>
</evidence>
<gene>
    <name evidence="7" type="ORF">BDV95DRAFT_625193</name>
</gene>
<feature type="compositionally biased region" description="Basic and acidic residues" evidence="6">
    <location>
        <begin position="375"/>
        <end position="384"/>
    </location>
</feature>
<sequence length="433" mass="46183">MFDTVCTIPLDHELFTQAIHPNEPIIAVGLASGHVQTFRLPPGESDADDVEDASLASKSGYGAIETAWKTKRHKGSCRSLAYGVDGAALYSTGTDGLVKVADTQTGIVTAKIAVPFDSLTNAVDSPSLLHALSPQTLLLATDSSALHIYDLRALGPTASPKPHQTHRPHDDFISSLTPLPATAASTSGFSKQWVSTGGTTLAVTDFRRGVMAKSENQEEELLCSAMVTGLGSRGTSVGEKVLVGGASGVLTLWERGVWDDQDDRIIIDRTPGGGESLDSLTMVPDGIGPVGGKIAAIGLGNGRIRFARIGPNNIVDEVRHDEFQNEGVIGLDFDVTGRMISGGGKMLKVWHEYIPGEGNSRRREREDEQEEEDEAPAKRPHESGSDASDDEEDAADASSDDDKPSKKRKKRKRNKGKQQQQKGHGILGFSGLV</sequence>
<accession>A0A7C8IHB4</accession>
<protein>
    <recommendedName>
        <fullName evidence="4">WD repeat-containing protein JIP5</fullName>
    </recommendedName>
    <alternativeName>
        <fullName evidence="5">WD repeat-containing protein jip5</fullName>
    </alternativeName>
</protein>
<evidence type="ECO:0000256" key="2">
    <source>
        <dbReference type="ARBA" id="ARBA00022574"/>
    </source>
</evidence>
<dbReference type="Proteomes" id="UP000481861">
    <property type="component" value="Unassembled WGS sequence"/>
</dbReference>
<dbReference type="OrthoDB" id="2288928at2759"/>
<evidence type="ECO:0000256" key="6">
    <source>
        <dbReference type="SAM" id="MobiDB-lite"/>
    </source>
</evidence>
<dbReference type="InterPro" id="IPR036322">
    <property type="entry name" value="WD40_repeat_dom_sf"/>
</dbReference>
<dbReference type="InterPro" id="IPR015943">
    <property type="entry name" value="WD40/YVTN_repeat-like_dom_sf"/>
</dbReference>
<evidence type="ECO:0000313" key="8">
    <source>
        <dbReference type="Proteomes" id="UP000481861"/>
    </source>
</evidence>
<name>A0A7C8IHB4_9PLEO</name>
<comment type="similarity">
    <text evidence="1">Belongs to the WD repeat WDR55 family.</text>
</comment>
<dbReference type="InterPro" id="IPR050505">
    <property type="entry name" value="WDR55/POC1"/>
</dbReference>
<reference evidence="7 8" key="1">
    <citation type="submission" date="2020-01" db="EMBL/GenBank/DDBJ databases">
        <authorList>
            <consortium name="DOE Joint Genome Institute"/>
            <person name="Haridas S."/>
            <person name="Albert R."/>
            <person name="Binder M."/>
            <person name="Bloem J."/>
            <person name="Labutti K."/>
            <person name="Salamov A."/>
            <person name="Andreopoulos B."/>
            <person name="Baker S.E."/>
            <person name="Barry K."/>
            <person name="Bills G."/>
            <person name="Bluhm B.H."/>
            <person name="Cannon C."/>
            <person name="Castanera R."/>
            <person name="Culley D.E."/>
            <person name="Daum C."/>
            <person name="Ezra D."/>
            <person name="Gonzalez J.B."/>
            <person name="Henrissat B."/>
            <person name="Kuo A."/>
            <person name="Liang C."/>
            <person name="Lipzen A."/>
            <person name="Lutzoni F."/>
            <person name="Magnuson J."/>
            <person name="Mondo S."/>
            <person name="Nolan M."/>
            <person name="Ohm R."/>
            <person name="Pangilinan J."/>
            <person name="Park H.-J.H."/>
            <person name="Ramirez L."/>
            <person name="Alfaro M."/>
            <person name="Sun H."/>
            <person name="Tritt A."/>
            <person name="Yoshinaga Y."/>
            <person name="Zwiers L.-H.L."/>
            <person name="Turgeon B.G."/>
            <person name="Goodwin S.B."/>
            <person name="Spatafora J.W."/>
            <person name="Crous P.W."/>
            <person name="Grigoriev I.V."/>
        </authorList>
    </citation>
    <scope>NUCLEOTIDE SEQUENCE [LARGE SCALE GENOMIC DNA]</scope>
    <source>
        <strain evidence="7 8">CBS 611.86</strain>
    </source>
</reference>
<keyword evidence="3" id="KW-0677">Repeat</keyword>
<dbReference type="EMBL" id="JAADJZ010000002">
    <property type="protein sequence ID" value="KAF2877171.1"/>
    <property type="molecule type" value="Genomic_DNA"/>
</dbReference>
<dbReference type="SUPFAM" id="SSF50978">
    <property type="entry name" value="WD40 repeat-like"/>
    <property type="match status" value="1"/>
</dbReference>